<dbReference type="InterPro" id="IPR051493">
    <property type="entry name" value="CHD"/>
</dbReference>
<feature type="compositionally biased region" description="Basic and acidic residues" evidence="11">
    <location>
        <begin position="2769"/>
        <end position="2782"/>
    </location>
</feature>
<feature type="compositionally biased region" description="Basic and acidic residues" evidence="11">
    <location>
        <begin position="2804"/>
        <end position="2815"/>
    </location>
</feature>
<comment type="subcellular location">
    <subcellularLocation>
        <location evidence="1">Nucleus</location>
    </subcellularLocation>
</comment>
<sequence length="2872" mass="324531">MLAMSDEDSRKSSSPQRSKSTVSGNGNENKQTNQDKNANGSNSIKPNMVYINVTDEDSMVVQHILAVRKGTREATNLNKEDKNSPSDSEGEIKKEIEENQSDEKPDEKLDEKSEKISEDLSEEKSIIKSEEKSDTTIKAEQDESEKNDETEQKLDENEDSSKKTIEVDEYYVKYRNFSYLHCEWKTEEELLKGDKRIAAKLKRFKQKMANNTNIFENLEEEPFNPDYIEVDRVLDVSEQLEEPNAEKPTKYYLVKWRSLQYEDSTWELEQDVDPAKIEVFERIRYTPPKDQWKPKKKPSPNDWVKLDKSPVYKSNNTLREYQLEGLNWLLFSWYNGRNCILADEMGLGKTIQSLTFIHAVHEYGVRGPFLVIAPLSTIPNWQREFEAWTDLNVIVYHGSSHSRNMVQQYEMYYRNDKGAIIKEISKFDVLITTFETIISDCMELRDISWRLCVIDEAHRLKNRNCKLLEGLRALNLEHRVLLSGTPLQNNVNELFSLLNFLEPTQFSSCEDFLQEFGALKSETEVQKLQLLLKPMMLRRLKEDVEKSIAPKEETVVEVELTNIQKKYYRGILEKNFSFLSKGTTSANVPNLMNTMMELRKCCIHPYLLNGAEDQIQYDYRNLNGDDPDVYYKALIHSSGKMVLIDKLLPKLKDNGHRVLIFSQMVRCLDIIEDYLVYRKYPFERLDGRIRGNLRQAAIDRYCKPDSDRFVFLLCTKAGGLGINLTAADTVIIYDSDWNPQNDLQAQARCHRIGQQKMVKVYRLLCRNTYEREMFNKASLKLGLDKAILQSMNTAQGKDLNNKQLTKKEIEDLLKKGAYGAVMEEDNAGDKFCEEDIDQILKRRTQVITLESEKGSTFSKASFASSGIRQDIDIDDPDFWKKWARKADIDTSEGGDQNDLVISEPRRRTQIKRYGHDEAVMDMSELESSGSADSDVDNSLGVGRGRGRRTRKSKKLRTKFIPDDYVPKDGEVAYGCWTRSECFKVERGILTFGWSRWPEIIQHNDFREGWKESDVEDLARIVILYCLRFYRGDEKIRSFIWDLITPDNISTDDSPSHGGQNSRGSKKYRKPKQKDFNSTQLIDEEHWSRNNKYDGDLFLESNYRKHLSRHANKVLLRIRMLYYIKSDIVGEFSQQVAEGVHVSALPINTPICDLTPAPWWDRDADRSLLVGTYKHGFESYNQMRSDPALSFLAKCGPPTLEEKETAITKFNDVEEGAELPLNSEEVSSEPPTPLATEDNAISIAPPTPTSTTDEFIWPSIGDLNNRVRRLISTCQRNFKKEEQKLVQKAKKVERREKYEQFVRERERQRLEISQKKWTRKEEQEFYRAVTAYGVDYDRVSKTYNWTKFKSVARLEKKYDDTLTEYFRSFYAMCKRLCGQTLTEEEELCDFPMEMINEERARRALDRINLIVKIREETLNHPRLDERLKGCQISADVPDWWQPGKHDKDLLIGVSKHGLGRTDFYILNDPELSFREIVQKNLLSAVSGSFTTEMLEAAKLETTKTEAAKLDATKIEVPKLDATKIEAAKLDATQTETANTDAKLDVDKTDAKLDVKTESIKIESTVETINSEVSKDETSKTEKIDSEIKIESVELQETDEEKVETNESTSDKIESAKTETIAIDINGDVEKNSNENVEIPSNEEPKEQMDVDDEENKKPDISDNNCKVEEEVSDIQTEQSNDKSSDEIADQQTEGEQSENTMNLENKQTEVKEKDESPLIEEENTVKSDDTESKIESIKNPIDEVSSDTNNKSDTKVIEPTIKSKECASSVESVDRLKAMFPELEVVHKDVANPIIDKLPVHKPLQQIDQTIAHLLATSYQNPIKWPKEHALVVRLQHIVECVETGEWPVSKKFSAYAQNPNMCGMGIEETDITVSKRDVGVSHDHLSLSDIHNEHSSLKANNIMAHSNPNLKRKRHIAIDVETERAKLHALLNTNSIPAHPIKHSPAPMWEQTDESLSEDSRRSTPVTPQLIQPPPAHQQSHNTPSRLMNMGYDLKVLNNPKPPTTVAATTQSTGPMDLSSGGGTQAGCMDLSSGPRTPSVSINEAQDFSMPFKNKPVQSITQTPSSTPPKSKLDDMLNKLMQKKNCVRTPRPADEPVVGKEMKRRKLDEIVFGLSAAKEQQSLPSSEQKKHLASTSASHNYPTPSNKSQQNMTQQIGAAHRQSSKLDPLAAYLSSQVHEQQTNLLKQHTTLQQQLAQQQQVLKMSQASSVSSVSQTQRKMYEAMMDSMAKSTAEYSGKLNASSFSQESKVNKWLAEQNALMTDQQMSADFLSAPRRRRPRVDPTLLDWKKLTGEENVSVINRTTGKKLTGTKAPQLKRIGQWLLENPAYDVDPKWADLVKERGNLTHDLQKRLPQTERKKGPGRPPMQTGDNPSSQSLSSNQPSTSMAPNLSFPSLASAGLGGLNPSTLLSSLSMGNFDPKNNPLLMPFSGLPNIGALGGMGGLSNMNLTNSLFANLAGLGLPGLAGMDPSSMNDNSHSTQSPQSNSKSSKSRKSDSNTKNIPSSSANVPSSMPGSLPFFFPNPSLLYTPLGLGGLNPFSLQPGAISSAYDSLSLLNGSLNVSSPNTSQNSLSRHKTSSSRSQNSNVSTVTSSSQRQPRSSTHHLPSTTQSSTDLLENLTRAGRNLPPPDLSKNRTSRDVDNLRSLMSSMPPFNVLAAGALASGSDSKKTREQEMREALENLSKASPELFARSLPDDKKFSFPSMEMIEKTLKRPAEQSTSNERPNKRAKDMISPITIPVPPTMTKLPSTNRENLSESGIDLSGTVKAKSPEKQREKLKKMDIPQPTNVDVECDSQLLDKCDAESIDMTKQKSDMVDENDEKNGGKNRKRCRTKKTSVDENVERKNLRSNAGRAAAAAAARTKSHSPSPSPE</sequence>
<dbReference type="InterPro" id="IPR038718">
    <property type="entry name" value="SNF2-like_sf"/>
</dbReference>
<dbReference type="PROSITE" id="PS51192">
    <property type="entry name" value="HELICASE_ATP_BIND_1"/>
    <property type="match status" value="1"/>
</dbReference>
<evidence type="ECO:0000256" key="11">
    <source>
        <dbReference type="SAM" id="MobiDB-lite"/>
    </source>
</evidence>
<dbReference type="InterPro" id="IPR037259">
    <property type="entry name" value="BRK_sf"/>
</dbReference>
<feature type="compositionally biased region" description="Basic and acidic residues" evidence="11">
    <location>
        <begin position="1705"/>
        <end position="1715"/>
    </location>
</feature>
<feature type="compositionally biased region" description="Basic residues" evidence="11">
    <location>
        <begin position="2825"/>
        <end position="2835"/>
    </location>
</feature>
<feature type="compositionally biased region" description="Basic and acidic residues" evidence="11">
    <location>
        <begin position="1601"/>
        <end position="1615"/>
    </location>
</feature>
<dbReference type="CDD" id="cd18793">
    <property type="entry name" value="SF2_C_SNF"/>
    <property type="match status" value="1"/>
</dbReference>
<feature type="compositionally biased region" description="Polar residues" evidence="11">
    <location>
        <begin position="2502"/>
        <end position="2514"/>
    </location>
</feature>
<evidence type="ECO:0000256" key="5">
    <source>
        <dbReference type="ARBA" id="ARBA00022840"/>
    </source>
</evidence>
<dbReference type="PANTHER" id="PTHR46850:SF1">
    <property type="entry name" value="CHROMODOMAIN-HELICASE-DNA-BINDING PROTEIN 9"/>
    <property type="match status" value="1"/>
</dbReference>
<dbReference type="InterPro" id="IPR049730">
    <property type="entry name" value="SNF2/RAD54-like_C"/>
</dbReference>
<keyword evidence="2" id="KW-0677">Repeat</keyword>
<dbReference type="GO" id="GO:0016887">
    <property type="term" value="F:ATP hydrolysis activity"/>
    <property type="evidence" value="ECO:0007669"/>
    <property type="project" value="UniProtKB-ARBA"/>
</dbReference>
<keyword evidence="15" id="KW-0347">Helicase</keyword>
<feature type="compositionally biased region" description="Basic and acidic residues" evidence="11">
    <location>
        <begin position="147"/>
        <end position="161"/>
    </location>
</feature>
<evidence type="ECO:0000313" key="15">
    <source>
        <dbReference type="EMBL" id="MBY22412.1"/>
    </source>
</evidence>
<keyword evidence="10" id="KW-0539">Nucleus</keyword>
<feature type="compositionally biased region" description="Low complexity" evidence="11">
    <location>
        <begin position="2579"/>
        <end position="2604"/>
    </location>
</feature>
<feature type="compositionally biased region" description="Polar residues" evidence="11">
    <location>
        <begin position="2746"/>
        <end position="2757"/>
    </location>
</feature>
<dbReference type="Pfam" id="PF00176">
    <property type="entry name" value="SNF2-rel_dom"/>
    <property type="match status" value="1"/>
</dbReference>
<feature type="domain" description="Chromo" evidence="12">
    <location>
        <begin position="228"/>
        <end position="272"/>
    </location>
</feature>
<dbReference type="Pfam" id="PF07533">
    <property type="entry name" value="BRK"/>
    <property type="match status" value="1"/>
</dbReference>
<feature type="domain" description="Helicase C-terminal" evidence="14">
    <location>
        <begin position="643"/>
        <end position="799"/>
    </location>
</feature>
<feature type="region of interest" description="Disordered" evidence="11">
    <location>
        <begin position="2562"/>
        <end position="2612"/>
    </location>
</feature>
<keyword evidence="9" id="KW-0804">Transcription</keyword>
<dbReference type="InterPro" id="IPR006576">
    <property type="entry name" value="BRK_domain"/>
</dbReference>
<dbReference type="SMART" id="SM00298">
    <property type="entry name" value="CHROMO"/>
    <property type="match status" value="2"/>
</dbReference>
<dbReference type="SMART" id="SM00490">
    <property type="entry name" value="HELICc"/>
    <property type="match status" value="1"/>
</dbReference>
<keyword evidence="6" id="KW-0156">Chromatin regulator</keyword>
<protein>
    <submittedName>
        <fullName evidence="15">Chromodomain-helicase-DNA-binding protein 7</fullName>
    </submittedName>
</protein>
<dbReference type="InterPro" id="IPR027417">
    <property type="entry name" value="P-loop_NTPase"/>
</dbReference>
<dbReference type="InterPro" id="IPR001650">
    <property type="entry name" value="Helicase_C-like"/>
</dbReference>
<dbReference type="Gene3D" id="3.40.50.300">
    <property type="entry name" value="P-loop containing nucleotide triphosphate hydrolases"/>
    <property type="match status" value="1"/>
</dbReference>
<dbReference type="GO" id="GO:0003677">
    <property type="term" value="F:DNA binding"/>
    <property type="evidence" value="ECO:0007669"/>
    <property type="project" value="UniProtKB-KW"/>
</dbReference>
<dbReference type="InterPro" id="IPR014001">
    <property type="entry name" value="Helicase_ATP-bd"/>
</dbReference>
<dbReference type="Gene3D" id="2.40.50.40">
    <property type="match status" value="2"/>
</dbReference>
<evidence type="ECO:0000259" key="13">
    <source>
        <dbReference type="PROSITE" id="PS51192"/>
    </source>
</evidence>
<dbReference type="GO" id="GO:0005524">
    <property type="term" value="F:ATP binding"/>
    <property type="evidence" value="ECO:0007669"/>
    <property type="project" value="UniProtKB-KW"/>
</dbReference>
<dbReference type="Pfam" id="PF00271">
    <property type="entry name" value="Helicase_C"/>
    <property type="match status" value="1"/>
</dbReference>
<dbReference type="Gene3D" id="1.10.10.60">
    <property type="entry name" value="Homeodomain-like"/>
    <property type="match status" value="2"/>
</dbReference>
<feature type="region of interest" description="Disordered" evidence="11">
    <location>
        <begin position="2736"/>
        <end position="2791"/>
    </location>
</feature>
<feature type="compositionally biased region" description="Polar residues" evidence="11">
    <location>
        <begin position="24"/>
        <end position="45"/>
    </location>
</feature>
<gene>
    <name evidence="15" type="primary">CHD7</name>
    <name evidence="15" type="ORF">g.152759</name>
</gene>
<dbReference type="PROSITE" id="PS50013">
    <property type="entry name" value="CHROMO_2"/>
    <property type="match status" value="1"/>
</dbReference>
<dbReference type="Pfam" id="PF23078">
    <property type="entry name" value="HTH_CHD6-9"/>
    <property type="match status" value="1"/>
</dbReference>
<feature type="region of interest" description="Disordered" evidence="11">
    <location>
        <begin position="1050"/>
        <end position="1075"/>
    </location>
</feature>
<evidence type="ECO:0000256" key="7">
    <source>
        <dbReference type="ARBA" id="ARBA00023015"/>
    </source>
</evidence>
<feature type="region of interest" description="Disordered" evidence="11">
    <location>
        <begin position="2804"/>
        <end position="2872"/>
    </location>
</feature>
<evidence type="ECO:0000256" key="6">
    <source>
        <dbReference type="ARBA" id="ARBA00022853"/>
    </source>
</evidence>
<feature type="region of interest" description="Disordered" evidence="11">
    <location>
        <begin position="1219"/>
        <end position="1238"/>
    </location>
</feature>
<evidence type="ECO:0000256" key="9">
    <source>
        <dbReference type="ARBA" id="ARBA00023163"/>
    </source>
</evidence>
<dbReference type="GO" id="GO:0140658">
    <property type="term" value="F:ATP-dependent chromatin remodeler activity"/>
    <property type="evidence" value="ECO:0007669"/>
    <property type="project" value="UniProtKB-ARBA"/>
</dbReference>
<dbReference type="PROSITE" id="PS51194">
    <property type="entry name" value="HELICASE_CTER"/>
    <property type="match status" value="1"/>
</dbReference>
<dbReference type="InterPro" id="IPR000953">
    <property type="entry name" value="Chromo/chromo_shadow_dom"/>
</dbReference>
<name>A0A2S2NZC3_SCHGA</name>
<feature type="compositionally biased region" description="Polar residues" evidence="11">
    <location>
        <begin position="1050"/>
        <end position="1062"/>
    </location>
</feature>
<keyword evidence="3" id="KW-0547">Nucleotide-binding</keyword>
<dbReference type="FunFam" id="2.40.50.40:FF:000001">
    <property type="entry name" value="chromodomain-helicase-DNA-binding protein 8 isoform X4"/>
    <property type="match status" value="1"/>
</dbReference>
<feature type="region of interest" description="Disordered" evidence="11">
    <location>
        <begin position="924"/>
        <end position="947"/>
    </location>
</feature>
<evidence type="ECO:0000256" key="8">
    <source>
        <dbReference type="ARBA" id="ARBA00023125"/>
    </source>
</evidence>
<feature type="region of interest" description="Disordered" evidence="11">
    <location>
        <begin position="69"/>
        <end position="161"/>
    </location>
</feature>
<keyword evidence="7" id="KW-0805">Transcription regulation</keyword>
<evidence type="ECO:0000256" key="10">
    <source>
        <dbReference type="ARBA" id="ARBA00023242"/>
    </source>
</evidence>
<dbReference type="InterPro" id="IPR016197">
    <property type="entry name" value="Chromo-like_dom_sf"/>
</dbReference>
<dbReference type="Gene3D" id="3.40.50.10810">
    <property type="entry name" value="Tandem AAA-ATPase domain"/>
    <property type="match status" value="1"/>
</dbReference>
<feature type="compositionally biased region" description="Polar residues" evidence="11">
    <location>
        <begin position="2133"/>
        <end position="2156"/>
    </location>
</feature>
<keyword evidence="8 15" id="KW-0238">DNA-binding</keyword>
<keyword evidence="4" id="KW-0378">Hydrolase</keyword>
<dbReference type="GO" id="GO:0004386">
    <property type="term" value="F:helicase activity"/>
    <property type="evidence" value="ECO:0007669"/>
    <property type="project" value="UniProtKB-KW"/>
</dbReference>
<feature type="compositionally biased region" description="Low complexity" evidence="11">
    <location>
        <begin position="2562"/>
        <end position="2572"/>
    </location>
</feature>
<evidence type="ECO:0000256" key="3">
    <source>
        <dbReference type="ARBA" id="ARBA00022741"/>
    </source>
</evidence>
<feature type="domain" description="Helicase ATP-binding" evidence="13">
    <location>
        <begin position="330"/>
        <end position="504"/>
    </location>
</feature>
<feature type="region of interest" description="Disordered" evidence="11">
    <location>
        <begin position="2118"/>
        <end position="2164"/>
    </location>
</feature>
<feature type="compositionally biased region" description="Basic and acidic residues" evidence="11">
    <location>
        <begin position="2836"/>
        <end position="2846"/>
    </location>
</feature>
<dbReference type="InterPro" id="IPR000330">
    <property type="entry name" value="SNF2_N"/>
</dbReference>
<reference evidence="15" key="1">
    <citation type="submission" date="2018-04" db="EMBL/GenBank/DDBJ databases">
        <title>Transcriptome of Schizaphis graminum biotype I.</title>
        <authorList>
            <person name="Scully E.D."/>
            <person name="Geib S.M."/>
            <person name="Palmer N.A."/>
            <person name="Koch K."/>
            <person name="Bradshaw J."/>
            <person name="Heng-Moss T."/>
            <person name="Sarath G."/>
        </authorList>
    </citation>
    <scope>NUCLEOTIDE SEQUENCE</scope>
</reference>
<dbReference type="SUPFAM" id="SSF54160">
    <property type="entry name" value="Chromo domain-like"/>
    <property type="match status" value="2"/>
</dbReference>
<dbReference type="FunFam" id="3.40.50.10810:FF:000003">
    <property type="entry name" value="chromodomain-helicase-DNA-binding protein 8 isoform X4"/>
    <property type="match status" value="1"/>
</dbReference>
<dbReference type="FunFam" id="3.40.50.300:FF:000015">
    <property type="entry name" value="chromodomain-helicase-DNA-binding protein 9 isoform X1"/>
    <property type="match status" value="1"/>
</dbReference>
<keyword evidence="5" id="KW-0067">ATP-binding</keyword>
<evidence type="ECO:0000259" key="14">
    <source>
        <dbReference type="PROSITE" id="PS51194"/>
    </source>
</evidence>
<dbReference type="CDD" id="cd18668">
    <property type="entry name" value="CD1_tandem_CHD5-9_like"/>
    <property type="match status" value="1"/>
</dbReference>
<feature type="compositionally biased region" description="Basic and acidic residues" evidence="11">
    <location>
        <begin position="78"/>
        <end position="141"/>
    </location>
</feature>
<dbReference type="SUPFAM" id="SSF52540">
    <property type="entry name" value="P-loop containing nucleoside triphosphate hydrolases"/>
    <property type="match status" value="2"/>
</dbReference>
<dbReference type="GO" id="GO:0000791">
    <property type="term" value="C:euchromatin"/>
    <property type="evidence" value="ECO:0007669"/>
    <property type="project" value="UniProtKB-ARBA"/>
</dbReference>
<feature type="compositionally biased region" description="Basic and acidic residues" evidence="11">
    <location>
        <begin position="1641"/>
        <end position="1668"/>
    </location>
</feature>
<feature type="compositionally biased region" description="Polar residues" evidence="11">
    <location>
        <begin position="1688"/>
        <end position="1704"/>
    </location>
</feature>
<dbReference type="GO" id="GO:0034728">
    <property type="term" value="P:nucleosome organization"/>
    <property type="evidence" value="ECO:0007669"/>
    <property type="project" value="UniProtKB-ARBA"/>
</dbReference>
<dbReference type="InterPro" id="IPR023780">
    <property type="entry name" value="Chromo_domain"/>
</dbReference>
<dbReference type="EMBL" id="GGMR01009793">
    <property type="protein sequence ID" value="MBY22412.1"/>
    <property type="molecule type" value="Transcribed_RNA"/>
</dbReference>
<dbReference type="Pfam" id="PF00385">
    <property type="entry name" value="Chromo"/>
    <property type="match status" value="1"/>
</dbReference>
<feature type="region of interest" description="Disordered" evidence="11">
    <location>
        <begin position="2468"/>
        <end position="2515"/>
    </location>
</feature>
<evidence type="ECO:0000256" key="1">
    <source>
        <dbReference type="ARBA" id="ARBA00004123"/>
    </source>
</evidence>
<feature type="compositionally biased region" description="Basic and acidic residues" evidence="11">
    <location>
        <begin position="1722"/>
        <end position="1732"/>
    </location>
</feature>
<dbReference type="InterPro" id="IPR056342">
    <property type="entry name" value="HTH_CHD6-9"/>
</dbReference>
<dbReference type="PANTHER" id="PTHR46850">
    <property type="entry name" value="CHROMODOMAIN-HELICASE-DNA-BINDING PROTEIN 9"/>
    <property type="match status" value="1"/>
</dbReference>
<evidence type="ECO:0000259" key="12">
    <source>
        <dbReference type="PROSITE" id="PS50013"/>
    </source>
</evidence>
<dbReference type="GO" id="GO:0005634">
    <property type="term" value="C:nucleus"/>
    <property type="evidence" value="ECO:0007669"/>
    <property type="project" value="UniProtKB-SubCell"/>
</dbReference>
<feature type="region of interest" description="Disordered" evidence="11">
    <location>
        <begin position="1"/>
        <end position="45"/>
    </location>
</feature>
<feature type="region of interest" description="Disordered" evidence="11">
    <location>
        <begin position="1589"/>
        <end position="1732"/>
    </location>
</feature>
<feature type="compositionally biased region" description="Low complexity" evidence="11">
    <location>
        <begin position="12"/>
        <end position="23"/>
    </location>
</feature>
<dbReference type="Gene3D" id="3.40.5.120">
    <property type="match status" value="1"/>
</dbReference>
<feature type="compositionally biased region" description="Low complexity" evidence="11">
    <location>
        <begin position="2372"/>
        <end position="2386"/>
    </location>
</feature>
<accession>A0A2S2NZC3</accession>
<feature type="compositionally biased region" description="Low complexity" evidence="11">
    <location>
        <begin position="2476"/>
        <end position="2489"/>
    </location>
</feature>
<feature type="region of interest" description="Disordered" evidence="11">
    <location>
        <begin position="2347"/>
        <end position="2391"/>
    </location>
</feature>
<dbReference type="CDD" id="cd17995">
    <property type="entry name" value="DEXHc_CHD6_7_8_9"/>
    <property type="match status" value="1"/>
</dbReference>
<organism evidence="15">
    <name type="scientific">Schizaphis graminum</name>
    <name type="common">Green bug aphid</name>
    <dbReference type="NCBI Taxonomy" id="13262"/>
    <lineage>
        <taxon>Eukaryota</taxon>
        <taxon>Metazoa</taxon>
        <taxon>Ecdysozoa</taxon>
        <taxon>Arthropoda</taxon>
        <taxon>Hexapoda</taxon>
        <taxon>Insecta</taxon>
        <taxon>Pterygota</taxon>
        <taxon>Neoptera</taxon>
        <taxon>Paraneoptera</taxon>
        <taxon>Hemiptera</taxon>
        <taxon>Sternorrhyncha</taxon>
        <taxon>Aphidomorpha</taxon>
        <taxon>Aphidoidea</taxon>
        <taxon>Aphididae</taxon>
        <taxon>Aphidini</taxon>
        <taxon>Schizaphis</taxon>
    </lineage>
</organism>
<dbReference type="SMART" id="SM00487">
    <property type="entry name" value="DEXDc"/>
    <property type="match status" value="1"/>
</dbReference>
<evidence type="ECO:0000256" key="4">
    <source>
        <dbReference type="ARBA" id="ARBA00022801"/>
    </source>
</evidence>
<dbReference type="SUPFAM" id="SSF160481">
    <property type="entry name" value="BRK domain-like"/>
    <property type="match status" value="1"/>
</dbReference>
<proteinExistence type="predicted"/>
<dbReference type="SMART" id="SM00592">
    <property type="entry name" value="BRK"/>
    <property type="match status" value="1"/>
</dbReference>
<dbReference type="CDD" id="cd18663">
    <property type="entry name" value="CD2_tandem_CHD5-9_like"/>
    <property type="match status" value="1"/>
</dbReference>
<evidence type="ECO:0000256" key="2">
    <source>
        <dbReference type="ARBA" id="ARBA00022737"/>
    </source>
</evidence>
<feature type="region of interest" description="Disordered" evidence="11">
    <location>
        <begin position="1936"/>
        <end position="1984"/>
    </location>
</feature>
<feature type="compositionally biased region" description="Basic and acidic residues" evidence="11">
    <location>
        <begin position="2347"/>
        <end position="2360"/>
    </location>
</feature>